<dbReference type="Proteomes" id="UP000176996">
    <property type="component" value="Unassembled WGS sequence"/>
</dbReference>
<dbReference type="InterPro" id="IPR001441">
    <property type="entry name" value="UPP_synth-like"/>
</dbReference>
<dbReference type="CDD" id="cd00475">
    <property type="entry name" value="Cis_IPPS"/>
    <property type="match status" value="1"/>
</dbReference>
<reference evidence="3 4" key="1">
    <citation type="journal article" date="2016" name="Nat. Commun.">
        <title>Thousands of microbial genomes shed light on interconnected biogeochemical processes in an aquifer system.</title>
        <authorList>
            <person name="Anantharaman K."/>
            <person name="Brown C.T."/>
            <person name="Hug L.A."/>
            <person name="Sharon I."/>
            <person name="Castelle C.J."/>
            <person name="Probst A.J."/>
            <person name="Thomas B.C."/>
            <person name="Singh A."/>
            <person name="Wilkins M.J."/>
            <person name="Karaoz U."/>
            <person name="Brodie E.L."/>
            <person name="Williams K.H."/>
            <person name="Hubbard S.S."/>
            <person name="Banfield J.F."/>
        </authorList>
    </citation>
    <scope>NUCLEOTIDE SEQUENCE [LARGE SCALE GENOMIC DNA]</scope>
</reference>
<sequence length="240" mass="27759">MDTQPIHHIAVIPDGNRRWARRRGLPGPQGHVEGMKKFGEVAKETFRLGVRYFTFWAASESNLTKRTKEEVAVLMMLFRDEIVRQLQAKEFDELHVRVRVHGKGLEILGDKKFTDAVRDLEEKSSKYTDKQLTILFGYNGTTEMLEAIQSIASESRIKNQELRITDELIRTHLWTGELPDVDLVIRTGSAGDPHNSAGFMMWLTKESQFYFTDTYFPDFGKKGLAEAFEEYARRERRLGK</sequence>
<dbReference type="PANTHER" id="PTHR10291">
    <property type="entry name" value="DEHYDRODOLICHYL DIPHOSPHATE SYNTHASE FAMILY MEMBER"/>
    <property type="match status" value="1"/>
</dbReference>
<proteinExistence type="inferred from homology"/>
<dbReference type="EMBL" id="MFKK01000037">
    <property type="protein sequence ID" value="OGG39729.1"/>
    <property type="molecule type" value="Genomic_DNA"/>
</dbReference>
<organism evidence="3 4">
    <name type="scientific">Candidatus Jorgensenbacteria bacterium RIFCSPLOWO2_01_FULL_45_25b</name>
    <dbReference type="NCBI Taxonomy" id="1798471"/>
    <lineage>
        <taxon>Bacteria</taxon>
        <taxon>Candidatus Joergenseniibacteriota</taxon>
    </lineage>
</organism>
<dbReference type="Pfam" id="PF01255">
    <property type="entry name" value="Prenyltransf"/>
    <property type="match status" value="1"/>
</dbReference>
<accession>A0A1F6BRZ5</accession>
<comment type="similarity">
    <text evidence="2">Belongs to the UPP synthase family. Z-FPP synthase subfamily.</text>
</comment>
<dbReference type="NCBIfam" id="TIGR00055">
    <property type="entry name" value="uppS"/>
    <property type="match status" value="1"/>
</dbReference>
<gene>
    <name evidence="3" type="ORF">A3A21_00125</name>
</gene>
<evidence type="ECO:0000256" key="2">
    <source>
        <dbReference type="ARBA" id="ARBA00038453"/>
    </source>
</evidence>
<evidence type="ECO:0000313" key="4">
    <source>
        <dbReference type="Proteomes" id="UP000176996"/>
    </source>
</evidence>
<keyword evidence="1 3" id="KW-0808">Transferase</keyword>
<dbReference type="Gene3D" id="3.40.1180.10">
    <property type="entry name" value="Decaprenyl diphosphate synthase-like"/>
    <property type="match status" value="1"/>
</dbReference>
<evidence type="ECO:0000256" key="1">
    <source>
        <dbReference type="ARBA" id="ARBA00022679"/>
    </source>
</evidence>
<dbReference type="PANTHER" id="PTHR10291:SF43">
    <property type="entry name" value="DEHYDRODOLICHYL DIPHOSPHATE SYNTHASE COMPLEX SUBUNIT DHDDS"/>
    <property type="match status" value="1"/>
</dbReference>
<comment type="caution">
    <text evidence="3">The sequence shown here is derived from an EMBL/GenBank/DDBJ whole genome shotgun (WGS) entry which is preliminary data.</text>
</comment>
<dbReference type="InterPro" id="IPR036424">
    <property type="entry name" value="UPP_synth-like_sf"/>
</dbReference>
<dbReference type="GO" id="GO:0016094">
    <property type="term" value="P:polyprenol biosynthetic process"/>
    <property type="evidence" value="ECO:0007669"/>
    <property type="project" value="TreeGrafter"/>
</dbReference>
<dbReference type="STRING" id="1798471.A3A21_00125"/>
<name>A0A1F6BRZ5_9BACT</name>
<dbReference type="GO" id="GO:0045547">
    <property type="term" value="F:ditrans,polycis-polyprenyl diphosphate synthase [(2E,6E)-farnesyl diphosphate specific] activity"/>
    <property type="evidence" value="ECO:0007669"/>
    <property type="project" value="TreeGrafter"/>
</dbReference>
<protein>
    <submittedName>
        <fullName evidence="3">Di-trans,poly-cis-decaprenylcistransferase</fullName>
    </submittedName>
</protein>
<dbReference type="SUPFAM" id="SSF64005">
    <property type="entry name" value="Undecaprenyl diphosphate synthase"/>
    <property type="match status" value="1"/>
</dbReference>
<evidence type="ECO:0000313" key="3">
    <source>
        <dbReference type="EMBL" id="OGG39729.1"/>
    </source>
</evidence>
<dbReference type="AlphaFoldDB" id="A0A1F6BRZ5"/>